<evidence type="ECO:0000313" key="3">
    <source>
        <dbReference type="Proteomes" id="UP000198856"/>
    </source>
</evidence>
<dbReference type="EMBL" id="FNFC01000008">
    <property type="protein sequence ID" value="SDJ75575.1"/>
    <property type="molecule type" value="Genomic_DNA"/>
</dbReference>
<dbReference type="InterPro" id="IPR001763">
    <property type="entry name" value="Rhodanese-like_dom"/>
</dbReference>
<organism evidence="2 3">
    <name type="scientific">Halovenus aranensis</name>
    <dbReference type="NCBI Taxonomy" id="890420"/>
    <lineage>
        <taxon>Archaea</taxon>
        <taxon>Methanobacteriati</taxon>
        <taxon>Methanobacteriota</taxon>
        <taxon>Stenosarchaea group</taxon>
        <taxon>Halobacteria</taxon>
        <taxon>Halobacteriales</taxon>
        <taxon>Haloarculaceae</taxon>
        <taxon>Halovenus</taxon>
    </lineage>
</organism>
<dbReference type="OrthoDB" id="135517at2157"/>
<dbReference type="STRING" id="890420.SAMN05216226_108182"/>
<dbReference type="AlphaFoldDB" id="A0A1G8WCV1"/>
<dbReference type="SUPFAM" id="SSF52821">
    <property type="entry name" value="Rhodanese/Cell cycle control phosphatase"/>
    <property type="match status" value="1"/>
</dbReference>
<feature type="domain" description="Rhodanese" evidence="1">
    <location>
        <begin position="15"/>
        <end position="102"/>
    </location>
</feature>
<dbReference type="Gene3D" id="3.40.250.10">
    <property type="entry name" value="Rhodanese-like domain"/>
    <property type="match status" value="1"/>
</dbReference>
<keyword evidence="2" id="KW-0808">Transferase</keyword>
<dbReference type="PANTHER" id="PTHR43031:SF16">
    <property type="entry name" value="OXIDOREDUCTASE"/>
    <property type="match status" value="1"/>
</dbReference>
<dbReference type="RefSeq" id="WP_092702526.1">
    <property type="nucleotide sequence ID" value="NZ_FNFC01000008.1"/>
</dbReference>
<proteinExistence type="predicted"/>
<dbReference type="InterPro" id="IPR050229">
    <property type="entry name" value="GlpE_sulfurtransferase"/>
</dbReference>
<dbReference type="GO" id="GO:0016740">
    <property type="term" value="F:transferase activity"/>
    <property type="evidence" value="ECO:0007669"/>
    <property type="project" value="UniProtKB-KW"/>
</dbReference>
<evidence type="ECO:0000313" key="2">
    <source>
        <dbReference type="EMBL" id="SDJ75575.1"/>
    </source>
</evidence>
<protein>
    <submittedName>
        <fullName evidence="2">Rhodanese-related sulfurtransferase</fullName>
    </submittedName>
</protein>
<dbReference type="SMART" id="SM00450">
    <property type="entry name" value="RHOD"/>
    <property type="match status" value="1"/>
</dbReference>
<reference evidence="2 3" key="1">
    <citation type="submission" date="2016-10" db="EMBL/GenBank/DDBJ databases">
        <authorList>
            <person name="de Groot N.N."/>
        </authorList>
    </citation>
    <scope>NUCLEOTIDE SEQUENCE [LARGE SCALE GENOMIC DNA]</scope>
    <source>
        <strain evidence="2 3">IBRC-M10015</strain>
    </source>
</reference>
<dbReference type="InterPro" id="IPR036873">
    <property type="entry name" value="Rhodanese-like_dom_sf"/>
</dbReference>
<dbReference type="CDD" id="cd00158">
    <property type="entry name" value="RHOD"/>
    <property type="match status" value="1"/>
</dbReference>
<name>A0A1G8WCV1_9EURY</name>
<dbReference type="PROSITE" id="PS50206">
    <property type="entry name" value="RHODANESE_3"/>
    <property type="match status" value="1"/>
</dbReference>
<accession>A0A1G8WCV1</accession>
<dbReference type="Pfam" id="PF00581">
    <property type="entry name" value="Rhodanese"/>
    <property type="match status" value="1"/>
</dbReference>
<keyword evidence="3" id="KW-1185">Reference proteome</keyword>
<dbReference type="Proteomes" id="UP000198856">
    <property type="component" value="Unassembled WGS sequence"/>
</dbReference>
<gene>
    <name evidence="2" type="ORF">SAMN05216226_108182</name>
</gene>
<evidence type="ECO:0000259" key="1">
    <source>
        <dbReference type="PROSITE" id="PS50206"/>
    </source>
</evidence>
<dbReference type="PANTHER" id="PTHR43031">
    <property type="entry name" value="FAD-DEPENDENT OXIDOREDUCTASE"/>
    <property type="match status" value="1"/>
</dbReference>
<sequence>MDGEISADELQSLLEDDAATVVDIRNPMAFSHGHIPDSLNIPLESLPREVEQLRDADRVVTVCPHGKASVRAARLIASFEGFEGRVDSLACGITGWDGPTTSEQDESSSAAPF</sequence>